<dbReference type="GO" id="GO:0000976">
    <property type="term" value="F:transcription cis-regulatory region binding"/>
    <property type="evidence" value="ECO:0007669"/>
    <property type="project" value="TreeGrafter"/>
</dbReference>
<dbReference type="InterPro" id="IPR039420">
    <property type="entry name" value="WalR-like"/>
</dbReference>
<dbReference type="EMBL" id="JABAHZ010000002">
    <property type="protein sequence ID" value="NLR79130.1"/>
    <property type="molecule type" value="Genomic_DNA"/>
</dbReference>
<evidence type="ECO:0000256" key="1">
    <source>
        <dbReference type="ARBA" id="ARBA00022553"/>
    </source>
</evidence>
<dbReference type="GO" id="GO:0006355">
    <property type="term" value="P:regulation of DNA-templated transcription"/>
    <property type="evidence" value="ECO:0007669"/>
    <property type="project" value="TreeGrafter"/>
</dbReference>
<gene>
    <name evidence="8" type="ORF">HGH91_10875</name>
</gene>
<dbReference type="SMART" id="SM00448">
    <property type="entry name" value="REC"/>
    <property type="match status" value="1"/>
</dbReference>
<reference evidence="8 9" key="1">
    <citation type="submission" date="2020-04" db="EMBL/GenBank/DDBJ databases">
        <authorList>
            <person name="Yin C."/>
        </authorList>
    </citation>
    <scope>NUCLEOTIDE SEQUENCE [LARGE SCALE GENOMIC DNA]</scope>
    <source>
        <strain evidence="8 9">Ak56</strain>
    </source>
</reference>
<dbReference type="PROSITE" id="PS50110">
    <property type="entry name" value="RESPONSE_REGULATORY"/>
    <property type="match status" value="1"/>
</dbReference>
<dbReference type="PANTHER" id="PTHR48111">
    <property type="entry name" value="REGULATOR OF RPOS"/>
    <property type="match status" value="1"/>
</dbReference>
<accession>A0A847S7B0</accession>
<dbReference type="InterPro" id="IPR011006">
    <property type="entry name" value="CheY-like_superfamily"/>
</dbReference>
<evidence type="ECO:0000256" key="6">
    <source>
        <dbReference type="PROSITE-ProRule" id="PRU00169"/>
    </source>
</evidence>
<keyword evidence="9" id="KW-1185">Reference proteome</keyword>
<dbReference type="GO" id="GO:0032993">
    <property type="term" value="C:protein-DNA complex"/>
    <property type="evidence" value="ECO:0007669"/>
    <property type="project" value="TreeGrafter"/>
</dbReference>
<dbReference type="GO" id="GO:0000156">
    <property type="term" value="F:phosphorelay response regulator activity"/>
    <property type="evidence" value="ECO:0007669"/>
    <property type="project" value="TreeGrafter"/>
</dbReference>
<evidence type="ECO:0000256" key="3">
    <source>
        <dbReference type="ARBA" id="ARBA00023015"/>
    </source>
</evidence>
<dbReference type="PANTHER" id="PTHR48111:SF1">
    <property type="entry name" value="TWO-COMPONENT RESPONSE REGULATOR ORR33"/>
    <property type="match status" value="1"/>
</dbReference>
<evidence type="ECO:0000313" key="8">
    <source>
        <dbReference type="EMBL" id="NLR79130.1"/>
    </source>
</evidence>
<dbReference type="Pfam" id="PF00072">
    <property type="entry name" value="Response_reg"/>
    <property type="match status" value="1"/>
</dbReference>
<keyword evidence="2" id="KW-0902">Two-component regulatory system</keyword>
<dbReference type="SUPFAM" id="SSF52172">
    <property type="entry name" value="CheY-like"/>
    <property type="match status" value="1"/>
</dbReference>
<dbReference type="Gene3D" id="1.10.10.10">
    <property type="entry name" value="Winged helix-like DNA-binding domain superfamily/Winged helix DNA-binding domain"/>
    <property type="match status" value="1"/>
</dbReference>
<dbReference type="GO" id="GO:0005829">
    <property type="term" value="C:cytosol"/>
    <property type="evidence" value="ECO:0007669"/>
    <property type="project" value="TreeGrafter"/>
</dbReference>
<dbReference type="InterPro" id="IPR036388">
    <property type="entry name" value="WH-like_DNA-bd_sf"/>
</dbReference>
<dbReference type="Gene3D" id="3.40.50.2300">
    <property type="match status" value="1"/>
</dbReference>
<evidence type="ECO:0000313" key="9">
    <source>
        <dbReference type="Proteomes" id="UP000552864"/>
    </source>
</evidence>
<dbReference type="RefSeq" id="WP_168738465.1">
    <property type="nucleotide sequence ID" value="NZ_JABAHZ010000002.1"/>
</dbReference>
<evidence type="ECO:0000256" key="2">
    <source>
        <dbReference type="ARBA" id="ARBA00023012"/>
    </source>
</evidence>
<keyword evidence="3" id="KW-0805">Transcription regulation</keyword>
<name>A0A847S7B0_9BACT</name>
<feature type="modified residue" description="4-aspartylphosphate" evidence="6">
    <location>
        <position position="62"/>
    </location>
</feature>
<evidence type="ECO:0000256" key="5">
    <source>
        <dbReference type="ARBA" id="ARBA00023163"/>
    </source>
</evidence>
<feature type="domain" description="Response regulatory" evidence="7">
    <location>
        <begin position="12"/>
        <end position="128"/>
    </location>
</feature>
<sequence>MCVEERTKRPFAVLYAENHSISAKTMKLALEQSGDFVIVVAEDGLRAWTLYNQHDFDLCLIDVHMPGLNGTDLGAKIREVNSIIPIVYISVDAHVETKIAGFEIGGADDYIEKPVDLPLLIYKMKALIGRAVTQAGIGRQVAFDKYTYNPMTYSIVYNNKTFHLNQKEATVLNKLIMQMNKTVTKEELIILAFKRPDKRSIRPIILKLISCFMDSDYVKIRTIRGVGYSLEVPRDMIRYF</sequence>
<keyword evidence="1 6" id="KW-0597">Phosphoprotein</keyword>
<comment type="caution">
    <text evidence="8">The sequence shown here is derived from an EMBL/GenBank/DDBJ whole genome shotgun (WGS) entry which is preliminary data.</text>
</comment>
<proteinExistence type="predicted"/>
<dbReference type="AlphaFoldDB" id="A0A847S7B0"/>
<dbReference type="Proteomes" id="UP000552864">
    <property type="component" value="Unassembled WGS sequence"/>
</dbReference>
<keyword evidence="5" id="KW-0804">Transcription</keyword>
<dbReference type="InterPro" id="IPR001789">
    <property type="entry name" value="Sig_transdc_resp-reg_receiver"/>
</dbReference>
<keyword evidence="4" id="KW-0238">DNA-binding</keyword>
<dbReference type="CDD" id="cd00156">
    <property type="entry name" value="REC"/>
    <property type="match status" value="1"/>
</dbReference>
<organism evidence="8 9">
    <name type="scientific">Chitinophaga eiseniae</name>
    <dbReference type="NCBI Taxonomy" id="634771"/>
    <lineage>
        <taxon>Bacteria</taxon>
        <taxon>Pseudomonadati</taxon>
        <taxon>Bacteroidota</taxon>
        <taxon>Chitinophagia</taxon>
        <taxon>Chitinophagales</taxon>
        <taxon>Chitinophagaceae</taxon>
        <taxon>Chitinophaga</taxon>
    </lineage>
</organism>
<evidence type="ECO:0000256" key="4">
    <source>
        <dbReference type="ARBA" id="ARBA00023125"/>
    </source>
</evidence>
<protein>
    <submittedName>
        <fullName evidence="8">Response regulator transcription factor</fullName>
    </submittedName>
</protein>
<evidence type="ECO:0000259" key="7">
    <source>
        <dbReference type="PROSITE" id="PS50110"/>
    </source>
</evidence>